<dbReference type="InterPro" id="IPR032347">
    <property type="entry name" value="DUF4864"/>
</dbReference>
<organism evidence="2 3">
    <name type="scientific">Meridianimarinicoccus aquatilis</name>
    <dbReference type="NCBI Taxonomy" id="2552766"/>
    <lineage>
        <taxon>Bacteria</taxon>
        <taxon>Pseudomonadati</taxon>
        <taxon>Pseudomonadota</taxon>
        <taxon>Alphaproteobacteria</taxon>
        <taxon>Rhodobacterales</taxon>
        <taxon>Paracoccaceae</taxon>
        <taxon>Meridianimarinicoccus</taxon>
    </lineage>
</organism>
<dbReference type="OrthoDB" id="9130422at2"/>
<proteinExistence type="predicted"/>
<keyword evidence="1" id="KW-0732">Signal</keyword>
<feature type="chain" id="PRO_5020189870" evidence="1">
    <location>
        <begin position="25"/>
        <end position="141"/>
    </location>
</feature>
<dbReference type="Proteomes" id="UP000294562">
    <property type="component" value="Unassembled WGS sequence"/>
</dbReference>
<dbReference type="EMBL" id="SMZO01000032">
    <property type="protein sequence ID" value="TDL86359.1"/>
    <property type="molecule type" value="Genomic_DNA"/>
</dbReference>
<protein>
    <submittedName>
        <fullName evidence="2">DUF4864 domain-containing protein</fullName>
    </submittedName>
</protein>
<dbReference type="RefSeq" id="WP_133343426.1">
    <property type="nucleotide sequence ID" value="NZ_SMZO01000032.1"/>
</dbReference>
<sequence length="141" mass="15702">MIKSLIAMLTAGFFAVVVGTVATAQDTDGPEIRSVIQSQIDAFQKDDFAAAFSFASPQIRQMFGTSDRFGMMVRQGYPMVWRPQSVEFLDLRDIGGRLWQVVLMRDAEGAYHTLGYQMSQAESGVWQIDGVQILREEELGA</sequence>
<accession>A0A4V3BBA1</accession>
<evidence type="ECO:0000313" key="2">
    <source>
        <dbReference type="EMBL" id="TDL86359.1"/>
    </source>
</evidence>
<name>A0A4V3BBA1_9RHOB</name>
<dbReference type="AlphaFoldDB" id="A0A4V3BBA1"/>
<feature type="signal peptide" evidence="1">
    <location>
        <begin position="1"/>
        <end position="24"/>
    </location>
</feature>
<keyword evidence="3" id="KW-1185">Reference proteome</keyword>
<gene>
    <name evidence="2" type="ORF">E2L05_13475</name>
</gene>
<reference evidence="2 3" key="1">
    <citation type="submission" date="2019-03" db="EMBL/GenBank/DDBJ databases">
        <title>Rhodobacteraceae bacterium SM1902, a new member of the family Rhodobacteraceae isolated from Yantai.</title>
        <authorList>
            <person name="Sun Y."/>
        </authorList>
    </citation>
    <scope>NUCLEOTIDE SEQUENCE [LARGE SCALE GENOMIC DNA]</scope>
    <source>
        <strain evidence="2 3">SM1902</strain>
    </source>
</reference>
<dbReference type="Pfam" id="PF16156">
    <property type="entry name" value="DUF4864"/>
    <property type="match status" value="1"/>
</dbReference>
<evidence type="ECO:0000256" key="1">
    <source>
        <dbReference type="SAM" id="SignalP"/>
    </source>
</evidence>
<evidence type="ECO:0000313" key="3">
    <source>
        <dbReference type="Proteomes" id="UP000294562"/>
    </source>
</evidence>
<comment type="caution">
    <text evidence="2">The sequence shown here is derived from an EMBL/GenBank/DDBJ whole genome shotgun (WGS) entry which is preliminary data.</text>
</comment>